<reference evidence="1 2" key="1">
    <citation type="submission" date="2015-07" db="EMBL/GenBank/DDBJ databases">
        <title>A draft genome sequence of Mycobacterium wolinskyi.</title>
        <authorList>
            <person name="de Man T.J."/>
            <person name="Perry K.A."/>
            <person name="Coulliette A.D."/>
            <person name="Jensen B."/>
            <person name="Toney N.C."/>
            <person name="Limbago B.M."/>
            <person name="Noble-Wang J."/>
        </authorList>
    </citation>
    <scope>NUCLEOTIDE SEQUENCE [LARGE SCALE GENOMIC DNA]</scope>
    <source>
        <strain evidence="1 2">CDC_01</strain>
    </source>
</reference>
<dbReference type="AlphaFoldDB" id="A0A132PQS0"/>
<evidence type="ECO:0000313" key="1">
    <source>
        <dbReference type="EMBL" id="KWX24680.1"/>
    </source>
</evidence>
<name>A0A132PQS0_9MYCO</name>
<proteinExistence type="predicted"/>
<protein>
    <submittedName>
        <fullName evidence="1">Uncharacterized protein</fullName>
    </submittedName>
</protein>
<organism evidence="1 2">
    <name type="scientific">Mycolicibacterium wolinskyi</name>
    <dbReference type="NCBI Taxonomy" id="59750"/>
    <lineage>
        <taxon>Bacteria</taxon>
        <taxon>Bacillati</taxon>
        <taxon>Actinomycetota</taxon>
        <taxon>Actinomycetes</taxon>
        <taxon>Mycobacteriales</taxon>
        <taxon>Mycobacteriaceae</taxon>
        <taxon>Mycolicibacterium</taxon>
    </lineage>
</organism>
<evidence type="ECO:0000313" key="2">
    <source>
        <dbReference type="Proteomes" id="UP000070612"/>
    </source>
</evidence>
<accession>A0A132PQS0</accession>
<dbReference type="Proteomes" id="UP000070612">
    <property type="component" value="Unassembled WGS sequence"/>
</dbReference>
<dbReference type="EMBL" id="LGTW01000004">
    <property type="protein sequence ID" value="KWX24680.1"/>
    <property type="molecule type" value="Genomic_DNA"/>
</dbReference>
<keyword evidence="2" id="KW-1185">Reference proteome</keyword>
<comment type="caution">
    <text evidence="1">The sequence shown here is derived from an EMBL/GenBank/DDBJ whole genome shotgun (WGS) entry which is preliminary data.</text>
</comment>
<sequence>MGIQDDAARMLVGALLKRHVGTRMAHGMNPSVSITDYPNAVVEFTLDHLGGLRTAFVFDGRSPVYLDYVADGCRR</sequence>
<gene>
    <name evidence="1" type="ORF">AFM11_08375</name>
</gene>
<dbReference type="PATRIC" id="fig|59750.3.peg.5525"/>